<dbReference type="PANTHER" id="PTHR43539:SF78">
    <property type="entry name" value="FLAVIN-CONTAINING MONOOXYGENASE"/>
    <property type="match status" value="1"/>
</dbReference>
<evidence type="ECO:0000256" key="1">
    <source>
        <dbReference type="ARBA" id="ARBA00023002"/>
    </source>
</evidence>
<dbReference type="InterPro" id="IPR050982">
    <property type="entry name" value="Auxin_biosynth/cation_transpt"/>
</dbReference>
<evidence type="ECO:0000313" key="5">
    <source>
        <dbReference type="Proteomes" id="UP001283366"/>
    </source>
</evidence>
<evidence type="ECO:0000313" key="2">
    <source>
        <dbReference type="EMBL" id="MDW6005162.1"/>
    </source>
</evidence>
<gene>
    <name evidence="3" type="primary">czcO</name>
    <name evidence="2" type="ORF">SBX37_20055</name>
    <name evidence="3" type="ORF">VIM7927_03962</name>
</gene>
<dbReference type="RefSeq" id="WP_087482633.1">
    <property type="nucleotide sequence ID" value="NZ_AP024884.1"/>
</dbReference>
<reference evidence="3 4" key="1">
    <citation type="submission" date="2017-05" db="EMBL/GenBank/DDBJ databases">
        <authorList>
            <person name="Song R."/>
            <person name="Chenine A.L."/>
            <person name="Ruprecht R.M."/>
        </authorList>
    </citation>
    <scope>NUCLEOTIDE SEQUENCE [LARGE SCALE GENOMIC DNA]</scope>
    <source>
        <strain evidence="3 4">CECT 7927</strain>
    </source>
</reference>
<sequence>MMSDTYKKHYSVIIVGSGQSGLSVSYYLQQEKIDHLVIEKRTVMHSWKHERWDSFTLVTPNWQCLLPGHPYDGDDPQGFMTRDEVIDYLNRFAEKVNAPVVEGVTVEKVTKNDQGIYHVSTSHGEYTADQVVIATGGYQQPLIPRMAEKIPASMVQIHSVQYKNPGQLPDGAVMVVGSGQSGAQIAEDLHLAGKKVYLVTGNAPRVARHYRGRDVVEWLERMQYYKLSVNQHPLGKDVRHNTNHYVTGRDGGHDIDLRKFATEGMTLFGHLLDYEHGEMKFAPTLAQNLARADDVYNSVNRRIDDYIRKNRIVAPEGYQYTPVWEPKQERETCHLAEEGITSIIWCIGFMSDFRWVDVPVFNGCGTPVHERGVTSVSGLYFIGLSWLHTWGSGRFAGVATDAEYLVRCISDDQSVIPTRTPEKISA</sequence>
<dbReference type="GO" id="GO:0004497">
    <property type="term" value="F:monooxygenase activity"/>
    <property type="evidence" value="ECO:0007669"/>
    <property type="project" value="TreeGrafter"/>
</dbReference>
<dbReference type="SUPFAM" id="SSF51905">
    <property type="entry name" value="FAD/NAD(P)-binding domain"/>
    <property type="match status" value="2"/>
</dbReference>
<evidence type="ECO:0000313" key="3">
    <source>
        <dbReference type="EMBL" id="SMS02628.1"/>
    </source>
</evidence>
<evidence type="ECO:0000313" key="4">
    <source>
        <dbReference type="Proteomes" id="UP000196125"/>
    </source>
</evidence>
<dbReference type="NCBIfam" id="TIGR04046">
    <property type="entry name" value="MSMEG_0569_nitr"/>
    <property type="match status" value="1"/>
</dbReference>
<dbReference type="PANTHER" id="PTHR43539">
    <property type="entry name" value="FLAVIN-BINDING MONOOXYGENASE-LIKE PROTEIN (AFU_ORTHOLOGUE AFUA_4G09220)"/>
    <property type="match status" value="1"/>
</dbReference>
<keyword evidence="1 3" id="KW-0560">Oxidoreductase</keyword>
<dbReference type="EC" id="1.-.-.-" evidence="3"/>
<dbReference type="Proteomes" id="UP001283366">
    <property type="component" value="Unassembled WGS sequence"/>
</dbReference>
<dbReference type="OrthoDB" id="7527071at2"/>
<dbReference type="Proteomes" id="UP000196125">
    <property type="component" value="Unassembled WGS sequence"/>
</dbReference>
<dbReference type="Gene3D" id="3.50.50.60">
    <property type="entry name" value="FAD/NAD(P)-binding domain"/>
    <property type="match status" value="2"/>
</dbReference>
<keyword evidence="5" id="KW-1185">Reference proteome</keyword>
<dbReference type="GO" id="GO:0050660">
    <property type="term" value="F:flavin adenine dinucleotide binding"/>
    <property type="evidence" value="ECO:0007669"/>
    <property type="project" value="TreeGrafter"/>
</dbReference>
<protein>
    <submittedName>
        <fullName evidence="2">MSMEG_0569 family flavin-dependent oxidoreductase</fullName>
    </submittedName>
    <submittedName>
        <fullName evidence="3">Putative oxidoreductase CzcO</fullName>
        <ecNumber evidence="3">1.-.-.-</ecNumber>
    </submittedName>
</protein>
<dbReference type="InterPro" id="IPR036188">
    <property type="entry name" value="FAD/NAD-bd_sf"/>
</dbReference>
<proteinExistence type="predicted"/>
<accession>A0A1Y6IYA8</accession>
<dbReference type="AlphaFoldDB" id="A0A1Y6IYA8"/>
<dbReference type="EMBL" id="JAWRCO010000002">
    <property type="protein sequence ID" value="MDW6005162.1"/>
    <property type="molecule type" value="Genomic_DNA"/>
</dbReference>
<name>A0A1Y6IYA8_9VIBR</name>
<dbReference type="EMBL" id="FXXI01000011">
    <property type="protein sequence ID" value="SMS02628.1"/>
    <property type="molecule type" value="Genomic_DNA"/>
</dbReference>
<dbReference type="PRINTS" id="PR00368">
    <property type="entry name" value="FADPNR"/>
</dbReference>
<dbReference type="Pfam" id="PF13738">
    <property type="entry name" value="Pyr_redox_3"/>
    <property type="match status" value="1"/>
</dbReference>
<dbReference type="PRINTS" id="PR00469">
    <property type="entry name" value="PNDRDTASEII"/>
</dbReference>
<dbReference type="InterPro" id="IPR024000">
    <property type="entry name" value="CHP04046_FMN-dependent"/>
</dbReference>
<organism evidence="3 4">
    <name type="scientific">Vibrio mangrovi</name>
    <dbReference type="NCBI Taxonomy" id="474394"/>
    <lineage>
        <taxon>Bacteria</taxon>
        <taxon>Pseudomonadati</taxon>
        <taxon>Pseudomonadota</taxon>
        <taxon>Gammaproteobacteria</taxon>
        <taxon>Vibrionales</taxon>
        <taxon>Vibrionaceae</taxon>
        <taxon>Vibrio</taxon>
    </lineage>
</organism>
<reference evidence="2 5" key="2">
    <citation type="submission" date="2023-11" db="EMBL/GenBank/DDBJ databases">
        <title>Plant-associative lifestyle of Vibrio porteresiae and its evolutionary dynamics.</title>
        <authorList>
            <person name="Rameshkumar N."/>
            <person name="Kirti K."/>
        </authorList>
    </citation>
    <scope>NUCLEOTIDE SEQUENCE [LARGE SCALE GENOMIC DNA]</scope>
    <source>
        <strain evidence="2 5">MSSRF38</strain>
    </source>
</reference>